<name>Q2SPN4_HAHCH</name>
<keyword evidence="3 8" id="KW-0805">Transcription regulation</keyword>
<dbReference type="GO" id="GO:0003677">
    <property type="term" value="F:DNA binding"/>
    <property type="evidence" value="ECO:0007669"/>
    <property type="project" value="UniProtKB-KW"/>
</dbReference>
<comment type="function">
    <text evidence="8">Positively regulates the transcription of the maltose regulon whose gene products are responsible for uptake and catabolism of malto-oligosaccharides. Specifically binds to the promoter region of its target genes, recognizing a short DNA motif called the MalT box.</text>
</comment>
<keyword evidence="7 8" id="KW-0119">Carbohydrate metabolism</keyword>
<sequence>MTTTIKPESLTLIKAKILPPPRPAHLLEREKFDDLLHEIDPVNLILVQAPAGYGKTTMIDDRLGALGANAAWFRLDAQDNLSEQFAFYVAHSLNEATRGACPETLRTLNQQGYPTLQTFLTDLLSELPLEGDPLHLVLDDYHLISNPEIHSGVMFLLRHLPPYITLVLLSRTTPPIGVAQLRMQGRMLEITAKDLSFSADEAQVYFEQRLRFEVSRESVERANRRVEGWVSALQLLAATASTGVEFNEYVEQLHSGNHYIFDYFDELTRTSIDNEQRLFLLRTSVLERFNALMVMRLAQQQDGQFLLNSLLNLGLFIVPLDSSGLWFRYHPLFAAYLRHMQVCVLPDETAQLHQRASDAWREMGFFEDAARHAVLAKDQQRIKDILLSCGRDFFTEGQFNLLQRCFDALNKEVIADHPILTLLRAWVAQGQYQWSEVESWLRAAEQHLKTHCSEEEWEAINGEFNAVRAQVAMNVGDAERAQTFAKSALAHDPVYLPTSRTAASSVIGESLFVQGHLKEAITRMQDTEQLALAEHAHQNVIWALCQQSEISVAQGYLQKAYNIQEKALQYAEDHSLERLPILEFLYRIRSQIMWEWHHLESAERCALKGIEILESQGERWFIQSYVMLAKIAQARGRQSLCADYVQKIHKMLASGEYHIDWTANAHAAMLSYWDAVRDKESIQRWLTAAPEPTPEQATNHFTQCNIRNWARAYVSLGDFDKALPLLEGIQSMAEQFGLKTDINRNHIHLSQLYWLNEQREDALRHMAIALKLASTTGAVGSFLRIGKVLINILKALISEEQLDEMEKQRAERLIQLAQQQRDFSRAIRISLDEAIIQDIIDRPDVPELIRTSPLTRREWQVLSLIHAGLSNDQIAEHMKVAPTTVKTHIRSLYQKQNITHRSEAINLARDLLSKIQGE</sequence>
<dbReference type="InterPro" id="IPR027417">
    <property type="entry name" value="P-loop_NTPase"/>
</dbReference>
<dbReference type="HOGENOM" id="CLU_006325_3_0_6"/>
<dbReference type="GO" id="GO:0045913">
    <property type="term" value="P:positive regulation of carbohydrate metabolic process"/>
    <property type="evidence" value="ECO:0007669"/>
    <property type="project" value="UniProtKB-UniRule"/>
</dbReference>
<evidence type="ECO:0000256" key="2">
    <source>
        <dbReference type="ARBA" id="ARBA00022840"/>
    </source>
</evidence>
<evidence type="ECO:0000256" key="6">
    <source>
        <dbReference type="ARBA" id="ARBA00023163"/>
    </source>
</evidence>
<keyword evidence="1 8" id="KW-0547">Nucleotide-binding</keyword>
<gene>
    <name evidence="8 10" type="primary">malT</name>
    <name evidence="10" type="ordered locus">HCH_00481</name>
</gene>
<keyword evidence="4 8" id="KW-0238">DNA-binding</keyword>
<dbReference type="GO" id="GO:0003700">
    <property type="term" value="F:DNA-binding transcription factor activity"/>
    <property type="evidence" value="ECO:0007669"/>
    <property type="project" value="UniProtKB-UniRule"/>
</dbReference>
<dbReference type="Gene3D" id="1.25.40.10">
    <property type="entry name" value="Tetratricopeptide repeat domain"/>
    <property type="match status" value="1"/>
</dbReference>
<accession>Q2SPN4</accession>
<dbReference type="Gene3D" id="1.10.10.10">
    <property type="entry name" value="Winged helix-like DNA-binding domain superfamily/Winged helix DNA-binding domain"/>
    <property type="match status" value="1"/>
</dbReference>
<keyword evidence="5 8" id="KW-0010">Activator</keyword>
<dbReference type="PANTHER" id="PTHR44688">
    <property type="entry name" value="DNA-BINDING TRANSCRIPTIONAL ACTIVATOR DEVR_DOSR"/>
    <property type="match status" value="1"/>
</dbReference>
<dbReference type="Pfam" id="PF25873">
    <property type="entry name" value="WHD_MalT"/>
    <property type="match status" value="1"/>
</dbReference>
<dbReference type="Proteomes" id="UP000000238">
    <property type="component" value="Chromosome"/>
</dbReference>
<dbReference type="InterPro" id="IPR041617">
    <property type="entry name" value="TPR_MalT"/>
</dbReference>
<evidence type="ECO:0000256" key="8">
    <source>
        <dbReference type="HAMAP-Rule" id="MF_01247"/>
    </source>
</evidence>
<evidence type="ECO:0000313" key="11">
    <source>
        <dbReference type="Proteomes" id="UP000000238"/>
    </source>
</evidence>
<dbReference type="SMART" id="SM00421">
    <property type="entry name" value="HTH_LUXR"/>
    <property type="match status" value="1"/>
</dbReference>
<feature type="domain" description="HTH luxR-type" evidence="9">
    <location>
        <begin position="847"/>
        <end position="912"/>
    </location>
</feature>
<dbReference type="PANTHER" id="PTHR44688:SF16">
    <property type="entry name" value="DNA-BINDING TRANSCRIPTIONAL ACTIVATOR DEVR_DOSR"/>
    <property type="match status" value="1"/>
</dbReference>
<dbReference type="Pfam" id="PF17874">
    <property type="entry name" value="TPR_MalT"/>
    <property type="match status" value="1"/>
</dbReference>
<dbReference type="SUPFAM" id="SSF46894">
    <property type="entry name" value="C-terminal effector domain of the bipartite response regulators"/>
    <property type="match status" value="1"/>
</dbReference>
<dbReference type="HAMAP" id="MF_01247">
    <property type="entry name" value="HTH_type_MalT"/>
    <property type="match status" value="1"/>
</dbReference>
<dbReference type="InterPro" id="IPR023768">
    <property type="entry name" value="Tscrpt_reg_HTH_MalT"/>
</dbReference>
<evidence type="ECO:0000313" key="10">
    <source>
        <dbReference type="EMBL" id="ABC27390.1"/>
    </source>
</evidence>
<keyword evidence="11" id="KW-1185">Reference proteome</keyword>
<dbReference type="EMBL" id="CP000155">
    <property type="protein sequence ID" value="ABC27390.1"/>
    <property type="molecule type" value="Genomic_DNA"/>
</dbReference>
<proteinExistence type="inferred from homology"/>
<feature type="binding site" evidence="8">
    <location>
        <begin position="49"/>
        <end position="56"/>
    </location>
    <ligand>
        <name>ATP</name>
        <dbReference type="ChEBI" id="CHEBI:30616"/>
    </ligand>
</feature>
<dbReference type="STRING" id="349521.HCH_00481"/>
<dbReference type="eggNOG" id="COG2909">
    <property type="taxonomic scope" value="Bacteria"/>
</dbReference>
<dbReference type="InterPro" id="IPR011990">
    <property type="entry name" value="TPR-like_helical_dom_sf"/>
</dbReference>
<dbReference type="SUPFAM" id="SSF52540">
    <property type="entry name" value="P-loop containing nucleoside triphosphate hydrolases"/>
    <property type="match status" value="1"/>
</dbReference>
<dbReference type="Pfam" id="PF00196">
    <property type="entry name" value="GerE"/>
    <property type="match status" value="1"/>
</dbReference>
<dbReference type="PROSITE" id="PS50043">
    <property type="entry name" value="HTH_LUXR_2"/>
    <property type="match status" value="1"/>
</dbReference>
<dbReference type="InterPro" id="IPR016032">
    <property type="entry name" value="Sig_transdc_resp-reg_C-effctor"/>
</dbReference>
<evidence type="ECO:0000259" key="9">
    <source>
        <dbReference type="PROSITE" id="PS50043"/>
    </source>
</evidence>
<dbReference type="InterPro" id="IPR036388">
    <property type="entry name" value="WH-like_DNA-bd_sf"/>
</dbReference>
<dbReference type="PRINTS" id="PR00038">
    <property type="entry name" value="HTHLUXR"/>
</dbReference>
<evidence type="ECO:0000256" key="7">
    <source>
        <dbReference type="ARBA" id="ARBA00023277"/>
    </source>
</evidence>
<evidence type="ECO:0000256" key="4">
    <source>
        <dbReference type="ARBA" id="ARBA00023125"/>
    </source>
</evidence>
<evidence type="ECO:0000256" key="5">
    <source>
        <dbReference type="ARBA" id="ARBA00023159"/>
    </source>
</evidence>
<dbReference type="SUPFAM" id="SSF48452">
    <property type="entry name" value="TPR-like"/>
    <property type="match status" value="1"/>
</dbReference>
<dbReference type="InterPro" id="IPR059106">
    <property type="entry name" value="WHD_MalT"/>
</dbReference>
<keyword evidence="6 8" id="KW-0804">Transcription</keyword>
<dbReference type="OrthoDB" id="1123107at2"/>
<organism evidence="10 11">
    <name type="scientific">Hahella chejuensis (strain KCTC 2396)</name>
    <dbReference type="NCBI Taxonomy" id="349521"/>
    <lineage>
        <taxon>Bacteria</taxon>
        <taxon>Pseudomonadati</taxon>
        <taxon>Pseudomonadota</taxon>
        <taxon>Gammaproteobacteria</taxon>
        <taxon>Oceanospirillales</taxon>
        <taxon>Hahellaceae</taxon>
        <taxon>Hahella</taxon>
    </lineage>
</organism>
<comment type="activity regulation">
    <text evidence="8">Activated by ATP and maltotriose, which are both required for DNA binding.</text>
</comment>
<dbReference type="AlphaFoldDB" id="Q2SPN4"/>
<dbReference type="RefSeq" id="WP_011394467.1">
    <property type="nucleotide sequence ID" value="NC_007645.1"/>
</dbReference>
<dbReference type="NCBIfam" id="NF003420">
    <property type="entry name" value="PRK04841.1"/>
    <property type="match status" value="1"/>
</dbReference>
<reference evidence="10 11" key="1">
    <citation type="journal article" date="2005" name="Nucleic Acids Res.">
        <title>Genomic blueprint of Hahella chejuensis, a marine microbe producing an algicidal agent.</title>
        <authorList>
            <person name="Jeong H."/>
            <person name="Yim J.H."/>
            <person name="Lee C."/>
            <person name="Choi S.-H."/>
            <person name="Park Y.K."/>
            <person name="Yoon S.H."/>
            <person name="Hur C.-G."/>
            <person name="Kang H.-Y."/>
            <person name="Kim D."/>
            <person name="Lee H.H."/>
            <person name="Park K.H."/>
            <person name="Park S.-H."/>
            <person name="Park H.-S."/>
            <person name="Lee H.K."/>
            <person name="Oh T.K."/>
            <person name="Kim J.F."/>
        </authorList>
    </citation>
    <scope>NUCLEOTIDE SEQUENCE [LARGE SCALE GENOMIC DNA]</scope>
    <source>
        <strain evidence="10 11">KCTC 2396</strain>
    </source>
</reference>
<dbReference type="PROSITE" id="PS00622">
    <property type="entry name" value="HTH_LUXR_1"/>
    <property type="match status" value="1"/>
</dbReference>
<dbReference type="GO" id="GO:0005524">
    <property type="term" value="F:ATP binding"/>
    <property type="evidence" value="ECO:0007669"/>
    <property type="project" value="UniProtKB-UniRule"/>
</dbReference>
<dbReference type="GO" id="GO:0045893">
    <property type="term" value="P:positive regulation of DNA-templated transcription"/>
    <property type="evidence" value="ECO:0007669"/>
    <property type="project" value="UniProtKB-UniRule"/>
</dbReference>
<comment type="subunit">
    <text evidence="8">Monomer in solution. Oligomerizes to an active state in the presence of the positive effectors ATP and maltotriose.</text>
</comment>
<dbReference type="InterPro" id="IPR000792">
    <property type="entry name" value="Tscrpt_reg_LuxR_C"/>
</dbReference>
<evidence type="ECO:0000256" key="3">
    <source>
        <dbReference type="ARBA" id="ARBA00023015"/>
    </source>
</evidence>
<keyword evidence="2 8" id="KW-0067">ATP-binding</keyword>
<evidence type="ECO:0000256" key="1">
    <source>
        <dbReference type="ARBA" id="ARBA00022741"/>
    </source>
</evidence>
<dbReference type="KEGG" id="hch:HCH_00481"/>
<comment type="similarity">
    <text evidence="8">Belongs to the MalT family.</text>
</comment>
<protein>
    <recommendedName>
        <fullName evidence="8">HTH-type transcriptional regulator MalT</fullName>
    </recommendedName>
    <alternativeName>
        <fullName evidence="8">ATP-dependent transcriptional activator MalT</fullName>
    </alternativeName>
</protein>
<dbReference type="CDD" id="cd06170">
    <property type="entry name" value="LuxR_C_like"/>
    <property type="match status" value="1"/>
</dbReference>